<sequence>MGLDAFVRCRCWDDGLVSEPPVPRGLIAVDDEGHLGVPEDVPDELYHRFLDWAESGACAHDDMQELSRRVANWSGYRLFQDAARTLGAERLPVLCGRLPEANGGLLGPDEAGRALAELRVFAEQIGAVPRTVLLDEADGRAVATHVAAYDGVFLLDGRSQLRAGVGPGGFFVRDESASPPVELFRAVRFAQERVGERAVRLTDLDGPGEATVPLFTAVGARGAPDDHPRRLRVETKPATAADFAYATGPLAELFAASVRTGNPVVWY</sequence>
<organism evidence="1 2">
    <name type="scientific">Allonocardiopsis opalescens</name>
    <dbReference type="NCBI Taxonomy" id="1144618"/>
    <lineage>
        <taxon>Bacteria</taxon>
        <taxon>Bacillati</taxon>
        <taxon>Actinomycetota</taxon>
        <taxon>Actinomycetes</taxon>
        <taxon>Streptosporangiales</taxon>
        <taxon>Allonocardiopsis</taxon>
    </lineage>
</organism>
<name>A0A2T0Q9J2_9ACTN</name>
<proteinExistence type="predicted"/>
<dbReference type="RefSeq" id="WP_106242023.1">
    <property type="nucleotide sequence ID" value="NZ_PVZC01000002.1"/>
</dbReference>
<dbReference type="AlphaFoldDB" id="A0A2T0Q9J2"/>
<accession>A0A2T0Q9J2</accession>
<dbReference type="Proteomes" id="UP000237846">
    <property type="component" value="Unassembled WGS sequence"/>
</dbReference>
<protein>
    <submittedName>
        <fullName evidence="1">Uncharacterized protein</fullName>
    </submittedName>
</protein>
<evidence type="ECO:0000313" key="2">
    <source>
        <dbReference type="Proteomes" id="UP000237846"/>
    </source>
</evidence>
<comment type="caution">
    <text evidence="1">The sequence shown here is derived from an EMBL/GenBank/DDBJ whole genome shotgun (WGS) entry which is preliminary data.</text>
</comment>
<dbReference type="EMBL" id="PVZC01000002">
    <property type="protein sequence ID" value="PRY00523.1"/>
    <property type="molecule type" value="Genomic_DNA"/>
</dbReference>
<reference evidence="1 2" key="1">
    <citation type="submission" date="2018-03" db="EMBL/GenBank/DDBJ databases">
        <title>Genomic Encyclopedia of Archaeal and Bacterial Type Strains, Phase II (KMG-II): from individual species to whole genera.</title>
        <authorList>
            <person name="Goeker M."/>
        </authorList>
    </citation>
    <scope>NUCLEOTIDE SEQUENCE [LARGE SCALE GENOMIC DNA]</scope>
    <source>
        <strain evidence="1 2">DSM 45601</strain>
    </source>
</reference>
<evidence type="ECO:0000313" key="1">
    <source>
        <dbReference type="EMBL" id="PRY00523.1"/>
    </source>
</evidence>
<keyword evidence="2" id="KW-1185">Reference proteome</keyword>
<gene>
    <name evidence="1" type="ORF">CLV72_102154</name>
</gene>